<evidence type="ECO:0000256" key="1">
    <source>
        <dbReference type="ARBA" id="ARBA00007381"/>
    </source>
</evidence>
<keyword evidence="5" id="KW-0346">Stress response</keyword>
<dbReference type="OrthoDB" id="9766019at2"/>
<feature type="region of interest" description="Disordered" evidence="7">
    <location>
        <begin position="525"/>
        <end position="545"/>
    </location>
</feature>
<keyword evidence="10" id="KW-1185">Reference proteome</keyword>
<evidence type="ECO:0000256" key="7">
    <source>
        <dbReference type="SAM" id="MobiDB-lite"/>
    </source>
</evidence>
<dbReference type="STRING" id="366584.SAMN05216377_1079"/>
<evidence type="ECO:0000256" key="6">
    <source>
        <dbReference type="ARBA" id="ARBA00023186"/>
    </source>
</evidence>
<sequence length="847" mass="85701">MTYGLGVDLGTTFTAAAVRRGDRVERFRLGDRSDVAPSVVMIRQDGAVLTGSAAERRASVEPERVAREFKRKLGDPVPMIVGGSPMPVPALLAHLLRAVVGRVGAAEGAPPEQVTLTHPASWNTYQKEIFSQVPQLAEVGPVRMVTEPEAAAATYAANERLAAGATVAVYDLGGGTFDATVLRRTASGFEILGTPQGIQGLGGIDFDQAVFAHVRESLGEDALLGADRATLYRLRQECVHAKEALSVDTDVTVPVLLPSAHTHIRVTRGEFEDMVRPVLADTMTALRSALRSASVEAEDLTAVLLVGGSSKIPLVARMVSAEFKAPIAVDTDPEFAVALGAAALSAPVSAGPGPRAQVPTAPTSGATPVGAAAALGTGTGATARIVTPAVPAPTAAPTARPGHDRPAPAGPMRPGPGGRPDPARSDPSYRPALQPAGRANTPYPPASGQNGHGRAPDHEPNTRMFAPTPPTGGAPDRRFGAGDRPPELKRTEQRRWVKPVVIAVVVAAVVGGGAYAGVRFLGGGGGGTAAAPTTSETASPPTEAPLAFGAPVASVPIGKNPGRVAVTHDGGHAYTTNNGSNDVSVVDLGSNSVTATIPVGAGPVLVAVAPDDRHAYVTSITTGQLAVIDIASNTVAATVPVGKSPVGIAVSADGRTVYVANRDSNSLSVVDAATNTVTGTIRVPGGPFAVAVSGDGAHAYVTGAGNGSLAVVDLQRKAVVGTVEVGPNPGCVKIGADGTRAYVTSYDSASLKVVDVHDAANPTVAQSVTVGARPSYVALSPDGARAYVVNQGDGTVSVVDTGTNAVSRTFSVDAPAPNGMAVDPDGARGYVVSSDGNSLAVFSLEGE</sequence>
<evidence type="ECO:0000256" key="5">
    <source>
        <dbReference type="ARBA" id="ARBA00023016"/>
    </source>
</evidence>
<keyword evidence="6" id="KW-0143">Chaperone</keyword>
<feature type="compositionally biased region" description="Low complexity" evidence="7">
    <location>
        <begin position="391"/>
        <end position="400"/>
    </location>
</feature>
<feature type="compositionally biased region" description="Low complexity" evidence="7">
    <location>
        <begin position="529"/>
        <end position="545"/>
    </location>
</feature>
<dbReference type="PANTHER" id="PTHR47197:SF3">
    <property type="entry name" value="DIHYDRO-HEME D1 DEHYDROGENASE"/>
    <property type="match status" value="1"/>
</dbReference>
<dbReference type="InterPro" id="IPR015943">
    <property type="entry name" value="WD40/YVTN_repeat-like_dom_sf"/>
</dbReference>
<dbReference type="InterPro" id="IPR051200">
    <property type="entry name" value="Host-pathogen_enzymatic-act"/>
</dbReference>
<dbReference type="Proteomes" id="UP000198967">
    <property type="component" value="Unassembled WGS sequence"/>
</dbReference>
<dbReference type="Gene3D" id="2.130.10.10">
    <property type="entry name" value="YVTN repeat-like/Quinoprotein amine dehydrogenase"/>
    <property type="match status" value="2"/>
</dbReference>
<dbReference type="PROSITE" id="PS00329">
    <property type="entry name" value="HSP70_2"/>
    <property type="match status" value="1"/>
</dbReference>
<reference evidence="9 10" key="1">
    <citation type="submission" date="2016-10" db="EMBL/GenBank/DDBJ databases">
        <authorList>
            <person name="de Groot N.N."/>
        </authorList>
    </citation>
    <scope>NUCLEOTIDE SEQUENCE [LARGE SCALE GENOMIC DNA]</scope>
    <source>
        <strain evidence="9 10">CGMCC 4.3143</strain>
    </source>
</reference>
<feature type="compositionally biased region" description="Pro residues" evidence="7">
    <location>
        <begin position="408"/>
        <end position="419"/>
    </location>
</feature>
<dbReference type="RefSeq" id="WP_093082810.1">
    <property type="nucleotide sequence ID" value="NZ_FNBE01000007.1"/>
</dbReference>
<dbReference type="InterPro" id="IPR013126">
    <property type="entry name" value="Hsp_70_fam"/>
</dbReference>
<dbReference type="InterPro" id="IPR043129">
    <property type="entry name" value="ATPase_NBD"/>
</dbReference>
<dbReference type="PANTHER" id="PTHR47197">
    <property type="entry name" value="PROTEIN NIRF"/>
    <property type="match status" value="1"/>
</dbReference>
<feature type="compositionally biased region" description="Basic and acidic residues" evidence="7">
    <location>
        <begin position="475"/>
        <end position="491"/>
    </location>
</feature>
<evidence type="ECO:0000256" key="2">
    <source>
        <dbReference type="ARBA" id="ARBA00022729"/>
    </source>
</evidence>
<dbReference type="Gene3D" id="3.90.640.10">
    <property type="entry name" value="Actin, Chain A, domain 4"/>
    <property type="match status" value="1"/>
</dbReference>
<name>A0A1G7P3Y1_PSEOR</name>
<dbReference type="InterPro" id="IPR018181">
    <property type="entry name" value="Heat_shock_70_CS"/>
</dbReference>
<comment type="similarity">
    <text evidence="1">Belongs to the heat shock protein 70 family.</text>
</comment>
<dbReference type="GO" id="GO:0140662">
    <property type="term" value="F:ATP-dependent protein folding chaperone"/>
    <property type="evidence" value="ECO:0007669"/>
    <property type="project" value="InterPro"/>
</dbReference>
<gene>
    <name evidence="9" type="ORF">SAMN05216377_1079</name>
</gene>
<dbReference type="NCBIfam" id="TIGR02276">
    <property type="entry name" value="beta_rpt_yvtn"/>
    <property type="match status" value="4"/>
</dbReference>
<dbReference type="Pfam" id="PF21783">
    <property type="entry name" value="YNCE"/>
    <property type="match status" value="2"/>
</dbReference>
<dbReference type="InterPro" id="IPR011964">
    <property type="entry name" value="YVTN_b-propeller_repeat"/>
</dbReference>
<accession>A0A1G7P3Y1</accession>
<keyword evidence="2" id="KW-0732">Signal</keyword>
<proteinExistence type="inferred from homology"/>
<protein>
    <submittedName>
        <fullName evidence="9">40-residue YVTN family beta-propeller repeat-containing protein</fullName>
    </submittedName>
</protein>
<dbReference type="EMBL" id="FNBE01000007">
    <property type="protein sequence ID" value="SDF81005.1"/>
    <property type="molecule type" value="Genomic_DNA"/>
</dbReference>
<dbReference type="PRINTS" id="PR00301">
    <property type="entry name" value="HEATSHOCK70"/>
</dbReference>
<dbReference type="Pfam" id="PF00012">
    <property type="entry name" value="HSP70"/>
    <property type="match status" value="2"/>
</dbReference>
<evidence type="ECO:0000256" key="3">
    <source>
        <dbReference type="ARBA" id="ARBA00022741"/>
    </source>
</evidence>
<dbReference type="InterPro" id="IPR048433">
    <property type="entry name" value="YNCE-like_beta-prop"/>
</dbReference>
<dbReference type="SUPFAM" id="SSF51004">
    <property type="entry name" value="C-terminal (heme d1) domain of cytochrome cd1-nitrite reductase"/>
    <property type="match status" value="1"/>
</dbReference>
<evidence type="ECO:0000256" key="4">
    <source>
        <dbReference type="ARBA" id="ARBA00022840"/>
    </source>
</evidence>
<dbReference type="SUPFAM" id="SSF53067">
    <property type="entry name" value="Actin-like ATPase domain"/>
    <property type="match status" value="2"/>
</dbReference>
<feature type="domain" description="YNCE-like beta-propeller" evidence="8">
    <location>
        <begin position="569"/>
        <end position="648"/>
    </location>
</feature>
<dbReference type="PROSITE" id="PS01036">
    <property type="entry name" value="HSP70_3"/>
    <property type="match status" value="1"/>
</dbReference>
<dbReference type="Gene3D" id="3.30.420.40">
    <property type="match status" value="2"/>
</dbReference>
<organism evidence="9 10">
    <name type="scientific">Pseudonocardia oroxyli</name>
    <dbReference type="NCBI Taxonomy" id="366584"/>
    <lineage>
        <taxon>Bacteria</taxon>
        <taxon>Bacillati</taxon>
        <taxon>Actinomycetota</taxon>
        <taxon>Actinomycetes</taxon>
        <taxon>Pseudonocardiales</taxon>
        <taxon>Pseudonocardiaceae</taxon>
        <taxon>Pseudonocardia</taxon>
    </lineage>
</organism>
<keyword evidence="4" id="KW-0067">ATP-binding</keyword>
<keyword evidence="3" id="KW-0547">Nucleotide-binding</keyword>
<feature type="region of interest" description="Disordered" evidence="7">
    <location>
        <begin position="391"/>
        <end position="491"/>
    </location>
</feature>
<dbReference type="GO" id="GO:0005524">
    <property type="term" value="F:ATP binding"/>
    <property type="evidence" value="ECO:0007669"/>
    <property type="project" value="UniProtKB-KW"/>
</dbReference>
<evidence type="ECO:0000313" key="10">
    <source>
        <dbReference type="Proteomes" id="UP000198967"/>
    </source>
</evidence>
<feature type="domain" description="YNCE-like beta-propeller" evidence="8">
    <location>
        <begin position="652"/>
        <end position="732"/>
    </location>
</feature>
<dbReference type="InterPro" id="IPR011048">
    <property type="entry name" value="Haem_d1_sf"/>
</dbReference>
<dbReference type="AlphaFoldDB" id="A0A1G7P3Y1"/>
<evidence type="ECO:0000259" key="8">
    <source>
        <dbReference type="Pfam" id="PF21783"/>
    </source>
</evidence>
<evidence type="ECO:0000313" key="9">
    <source>
        <dbReference type="EMBL" id="SDF81005.1"/>
    </source>
</evidence>